<comment type="subcellular location">
    <subcellularLocation>
        <location evidence="1">Membrane</location>
        <topology evidence="1">Multi-pass membrane protein</topology>
    </subcellularLocation>
</comment>
<comment type="similarity">
    <text evidence="6">Belongs to the anthrone oxygenase family.</text>
</comment>
<keyword evidence="4" id="KW-0503">Monooxygenase</keyword>
<dbReference type="AlphaFoldDB" id="A0A5N7CEA9"/>
<sequence>MSPYPVAFCVAQVVGLTGAAWLSGSIISLSTITVPALIKATREDNMPLDVAVKSWRNIYTKGKSQSPPVAAVTSAAFLYCGWAVRAGTALAPLTPSNGSLMYCTAAVLTLGIVPYTLGLMSDTNNQLMDKANSKWVADEKSSTEVESLLTRWLKLNAGRGLLPLVGGLIGLVAATPRPLELL</sequence>
<dbReference type="EMBL" id="ML735237">
    <property type="protein sequence ID" value="KAE8392486.1"/>
    <property type="molecule type" value="Genomic_DNA"/>
</dbReference>
<dbReference type="EMBL" id="SPNV01000279">
    <property type="protein sequence ID" value="KAF5857060.1"/>
    <property type="molecule type" value="Genomic_DNA"/>
</dbReference>
<feature type="transmembrane region" description="Helical" evidence="7">
    <location>
        <begin position="69"/>
        <end position="93"/>
    </location>
</feature>
<keyword evidence="10" id="KW-1185">Reference proteome</keyword>
<proteinExistence type="inferred from homology"/>
<dbReference type="Pfam" id="PF08592">
    <property type="entry name" value="Anthrone_oxy"/>
    <property type="match status" value="1"/>
</dbReference>
<evidence type="ECO:0000256" key="5">
    <source>
        <dbReference type="ARBA" id="ARBA00023136"/>
    </source>
</evidence>
<keyword evidence="2 7" id="KW-0812">Transmembrane</keyword>
<evidence type="ECO:0000256" key="7">
    <source>
        <dbReference type="SAM" id="Phobius"/>
    </source>
</evidence>
<name>A0A5N7CEA9_PETAA</name>
<evidence type="ECO:0000313" key="8">
    <source>
        <dbReference type="EMBL" id="KAE8392486.1"/>
    </source>
</evidence>
<evidence type="ECO:0000256" key="4">
    <source>
        <dbReference type="ARBA" id="ARBA00023033"/>
    </source>
</evidence>
<evidence type="ECO:0000313" key="9">
    <source>
        <dbReference type="EMBL" id="KAF5857060.1"/>
    </source>
</evidence>
<accession>A0A8H5ZZB2</accession>
<accession>A0A5N7CEA9</accession>
<dbReference type="Proteomes" id="UP000326877">
    <property type="component" value="Unassembled WGS sequence"/>
</dbReference>
<dbReference type="GO" id="GO:0004497">
    <property type="term" value="F:monooxygenase activity"/>
    <property type="evidence" value="ECO:0007669"/>
    <property type="project" value="UniProtKB-KW"/>
</dbReference>
<protein>
    <recommendedName>
        <fullName evidence="11">DUF1772-domain-containing protein</fullName>
    </recommendedName>
</protein>
<dbReference type="PANTHER" id="PTHR35042:SF1">
    <property type="entry name" value="DUF1772-DOMAIN-CONTAINING PROTEIN"/>
    <property type="match status" value="1"/>
</dbReference>
<feature type="transmembrane region" description="Helical" evidence="7">
    <location>
        <begin position="20"/>
        <end position="38"/>
    </location>
</feature>
<evidence type="ECO:0000256" key="2">
    <source>
        <dbReference type="ARBA" id="ARBA00022692"/>
    </source>
</evidence>
<feature type="transmembrane region" description="Helical" evidence="7">
    <location>
        <begin position="99"/>
        <end position="120"/>
    </location>
</feature>
<reference evidence="9 10" key="1">
    <citation type="submission" date="2019-04" db="EMBL/GenBank/DDBJ databases">
        <title>Aspergillus burnettii sp. nov., novel species from soil in southeast Queensland.</title>
        <authorList>
            <person name="Gilchrist C.L.M."/>
            <person name="Pitt J.I."/>
            <person name="Lange L."/>
            <person name="Lacey H.J."/>
            <person name="Vuong D."/>
            <person name="Midgley D.J."/>
            <person name="Greenfield P."/>
            <person name="Bradbury M."/>
            <person name="Lacey E."/>
            <person name="Busk P.K."/>
            <person name="Pilgaard B."/>
            <person name="Chooi Y.H."/>
            <person name="Piggott A.M."/>
        </authorList>
    </citation>
    <scope>NUCLEOTIDE SEQUENCE [LARGE SCALE GENOMIC DNA]</scope>
    <source>
        <strain evidence="9 10">FRR 5400</strain>
    </source>
</reference>
<evidence type="ECO:0000313" key="10">
    <source>
        <dbReference type="Proteomes" id="UP000541154"/>
    </source>
</evidence>
<dbReference type="PANTHER" id="PTHR35042">
    <property type="entry name" value="ANTHRONE OXYGENASE ENCC"/>
    <property type="match status" value="1"/>
</dbReference>
<keyword evidence="3 7" id="KW-1133">Transmembrane helix</keyword>
<dbReference type="OrthoDB" id="5954308at2759"/>
<keyword evidence="5 7" id="KW-0472">Membrane</keyword>
<reference evidence="8" key="2">
    <citation type="submission" date="2019-04" db="EMBL/GenBank/DDBJ databases">
        <title>Friends and foes A comparative genomics studyof 23 Aspergillus species from section Flavi.</title>
        <authorList>
            <consortium name="DOE Joint Genome Institute"/>
            <person name="Kjaerbolling I."/>
            <person name="Vesth T."/>
            <person name="Frisvad J.C."/>
            <person name="Nybo J.L."/>
            <person name="Theobald S."/>
            <person name="Kildgaard S."/>
            <person name="Isbrandt T."/>
            <person name="Kuo A."/>
            <person name="Sato A."/>
            <person name="Lyhne E.K."/>
            <person name="Kogle M.E."/>
            <person name="Wiebenga A."/>
            <person name="Kun R.S."/>
            <person name="Lubbers R.J."/>
            <person name="Makela M.R."/>
            <person name="Barry K."/>
            <person name="Chovatia M."/>
            <person name="Clum A."/>
            <person name="Daum C."/>
            <person name="Haridas S."/>
            <person name="He G."/>
            <person name="LaButti K."/>
            <person name="Lipzen A."/>
            <person name="Mondo S."/>
            <person name="Riley R."/>
            <person name="Salamov A."/>
            <person name="Simmons B.A."/>
            <person name="Magnuson J.K."/>
            <person name="Henrissat B."/>
            <person name="Mortensen U.H."/>
            <person name="Larsen T.O."/>
            <person name="Devries R.P."/>
            <person name="Grigoriev I.V."/>
            <person name="Machida M."/>
            <person name="Baker S.E."/>
            <person name="Andersen M.R."/>
        </authorList>
    </citation>
    <scope>NUCLEOTIDE SEQUENCE [LARGE SCALE GENOMIC DNA]</scope>
    <source>
        <strain evidence="8">IBT 14317</strain>
    </source>
</reference>
<organism evidence="8">
    <name type="scientific">Petromyces alliaceus</name>
    <name type="common">Aspergillus alliaceus</name>
    <dbReference type="NCBI Taxonomy" id="209559"/>
    <lineage>
        <taxon>Eukaryota</taxon>
        <taxon>Fungi</taxon>
        <taxon>Dikarya</taxon>
        <taxon>Ascomycota</taxon>
        <taxon>Pezizomycotina</taxon>
        <taxon>Eurotiomycetes</taxon>
        <taxon>Eurotiomycetidae</taxon>
        <taxon>Eurotiales</taxon>
        <taxon>Aspergillaceae</taxon>
        <taxon>Aspergillus</taxon>
        <taxon>Aspergillus subgen. Circumdati</taxon>
    </lineage>
</organism>
<dbReference type="InterPro" id="IPR013901">
    <property type="entry name" value="Anthrone_oxy"/>
</dbReference>
<evidence type="ECO:0000256" key="3">
    <source>
        <dbReference type="ARBA" id="ARBA00022989"/>
    </source>
</evidence>
<evidence type="ECO:0008006" key="11">
    <source>
        <dbReference type="Google" id="ProtNLM"/>
    </source>
</evidence>
<evidence type="ECO:0000256" key="1">
    <source>
        <dbReference type="ARBA" id="ARBA00004141"/>
    </source>
</evidence>
<keyword evidence="4" id="KW-0560">Oxidoreductase</keyword>
<dbReference type="GO" id="GO:0016020">
    <property type="term" value="C:membrane"/>
    <property type="evidence" value="ECO:0007669"/>
    <property type="project" value="UniProtKB-SubCell"/>
</dbReference>
<evidence type="ECO:0000256" key="6">
    <source>
        <dbReference type="ARBA" id="ARBA00034313"/>
    </source>
</evidence>
<dbReference type="Proteomes" id="UP000541154">
    <property type="component" value="Unassembled WGS sequence"/>
</dbReference>
<gene>
    <name evidence="8" type="ORF">BDV23DRAFT_151287</name>
    <name evidence="9" type="ORF">ETB97_006304</name>
</gene>